<protein>
    <recommendedName>
        <fullName evidence="5">ATPase</fullName>
    </recommendedName>
</protein>
<accession>A0ABY1S5Z6</accession>
<keyword evidence="4" id="KW-1185">Reference proteome</keyword>
<dbReference type="InterPro" id="IPR011335">
    <property type="entry name" value="Restrct_endonuc-II-like"/>
</dbReference>
<sequence>MKKFINRSKELDFLEKQYREQNSSLVVIYGRRRIGKTALIKKFIQHKPAIYFLASEEAENQNIEYFKKAVGNFLKNPLIERLSGVGWDDIFDVIVNSKIDKKVVIVFDEFQNLCKTNPAFASVVQRIWDEKLKNHSFMLILSGSLVGMMQEHALSYSSPLYGRRTGQIKLKQFSFKDAKEFFSEVSDDQFIWIYSIVGGVPKYLEMFKFEGDIYKAIEENILSRQSFLYEEPVFLLEKEVHEVGSYFSIIKSIALGNHKLSQIAQSLSVAQTKLTKYLNTLMDLDIVRREVPITEEYPEKSKRGLYFINDNFIDFWFKFVYPYREQLELDNTKYVVENIKSKIVTNHISFVYEEICRQILMDLIKTKEIDIQLDRVGKWWDSKSEIDIVGIGKNTGHVVFGECKYSQSVVDIDVFFNLKKKAENVKVFPDQKELYILFSRMGFSERLLEFAKETKNLILIKFP</sequence>
<organism evidence="3 4">
    <name type="scientific">Caldicellulosiruptor bescii</name>
    <name type="common">Anaerocellum thermophilum</name>
    <dbReference type="NCBI Taxonomy" id="31899"/>
    <lineage>
        <taxon>Bacteria</taxon>
        <taxon>Bacillati</taxon>
        <taxon>Bacillota</taxon>
        <taxon>Bacillota incertae sedis</taxon>
        <taxon>Caldicellulosiruptorales</taxon>
        <taxon>Caldicellulosiruptoraceae</taxon>
        <taxon>Caldicellulosiruptor</taxon>
    </lineage>
</organism>
<dbReference type="InterPro" id="IPR027417">
    <property type="entry name" value="P-loop_NTPase"/>
</dbReference>
<dbReference type="SUPFAM" id="SSF52980">
    <property type="entry name" value="Restriction endonuclease-like"/>
    <property type="match status" value="1"/>
</dbReference>
<dbReference type="Pfam" id="PF03008">
    <property type="entry name" value="DUF234"/>
    <property type="match status" value="1"/>
</dbReference>
<evidence type="ECO:0000259" key="2">
    <source>
        <dbReference type="Pfam" id="PF03008"/>
    </source>
</evidence>
<dbReference type="PANTHER" id="PTHR34704:SF1">
    <property type="entry name" value="ATPASE"/>
    <property type="match status" value="1"/>
</dbReference>
<evidence type="ECO:0000313" key="3">
    <source>
        <dbReference type="EMBL" id="SMR91285.1"/>
    </source>
</evidence>
<evidence type="ECO:0008006" key="5">
    <source>
        <dbReference type="Google" id="ProtNLM"/>
    </source>
</evidence>
<dbReference type="GeneID" id="31774041"/>
<dbReference type="Proteomes" id="UP000196803">
    <property type="component" value="Unassembled WGS sequence"/>
</dbReference>
<dbReference type="SUPFAM" id="SSF46785">
    <property type="entry name" value="Winged helix' DNA-binding domain"/>
    <property type="match status" value="1"/>
</dbReference>
<dbReference type="InterPro" id="IPR036390">
    <property type="entry name" value="WH_DNA-bd_sf"/>
</dbReference>
<feature type="domain" description="ATPase" evidence="1">
    <location>
        <begin position="4"/>
        <end position="207"/>
    </location>
</feature>
<dbReference type="PANTHER" id="PTHR34704">
    <property type="entry name" value="ATPASE"/>
    <property type="match status" value="1"/>
</dbReference>
<dbReference type="SUPFAM" id="SSF52540">
    <property type="entry name" value="P-loop containing nucleoside triphosphate hydrolases"/>
    <property type="match status" value="1"/>
</dbReference>
<evidence type="ECO:0000259" key="1">
    <source>
        <dbReference type="Pfam" id="PF01637"/>
    </source>
</evidence>
<dbReference type="InterPro" id="IPR011579">
    <property type="entry name" value="ATPase_dom"/>
</dbReference>
<dbReference type="InterPro" id="IPR004256">
    <property type="entry name" value="DUF234"/>
</dbReference>
<proteinExistence type="predicted"/>
<gene>
    <name evidence="3" type="ORF">SAMN05216240_0352</name>
</gene>
<comment type="caution">
    <text evidence="3">The sequence shown here is derived from an EMBL/GenBank/DDBJ whole genome shotgun (WGS) entry which is preliminary data.</text>
</comment>
<evidence type="ECO:0000313" key="4">
    <source>
        <dbReference type="Proteomes" id="UP000196803"/>
    </source>
</evidence>
<name>A0ABY1S5Z6_CALBS</name>
<dbReference type="EMBL" id="FXXC01000001">
    <property type="protein sequence ID" value="SMR91285.1"/>
    <property type="molecule type" value="Genomic_DNA"/>
</dbReference>
<dbReference type="RefSeq" id="WP_015908985.1">
    <property type="nucleotide sequence ID" value="NZ_FUZJ01000001.1"/>
</dbReference>
<feature type="domain" description="DUF234" evidence="2">
    <location>
        <begin position="316"/>
        <end position="407"/>
    </location>
</feature>
<dbReference type="Gene3D" id="3.40.50.300">
    <property type="entry name" value="P-loop containing nucleotide triphosphate hydrolases"/>
    <property type="match status" value="1"/>
</dbReference>
<reference evidence="3 4" key="1">
    <citation type="submission" date="2017-05" db="EMBL/GenBank/DDBJ databases">
        <authorList>
            <person name="Varghese N."/>
            <person name="Submissions S."/>
        </authorList>
    </citation>
    <scope>NUCLEOTIDE SEQUENCE [LARGE SCALE GENOMIC DNA]</scope>
    <source>
        <strain evidence="3 4">MACB1020</strain>
    </source>
</reference>
<dbReference type="Pfam" id="PF01637">
    <property type="entry name" value="ATPase_2"/>
    <property type="match status" value="1"/>
</dbReference>